<evidence type="ECO:0000313" key="1">
    <source>
        <dbReference type="EMBL" id="JAE15472.1"/>
    </source>
</evidence>
<name>A0A0A9FT73_ARUDO</name>
<proteinExistence type="predicted"/>
<protein>
    <submittedName>
        <fullName evidence="1">Uncharacterized protein</fullName>
    </submittedName>
</protein>
<reference evidence="1" key="2">
    <citation type="journal article" date="2015" name="Data Brief">
        <title>Shoot transcriptome of the giant reed, Arundo donax.</title>
        <authorList>
            <person name="Barrero R.A."/>
            <person name="Guerrero F.D."/>
            <person name="Moolhuijzen P."/>
            <person name="Goolsby J.A."/>
            <person name="Tidwell J."/>
            <person name="Bellgard S.E."/>
            <person name="Bellgard M.I."/>
        </authorList>
    </citation>
    <scope>NUCLEOTIDE SEQUENCE</scope>
    <source>
        <tissue evidence="1">Shoot tissue taken approximately 20 cm above the soil surface</tissue>
    </source>
</reference>
<dbReference type="EMBL" id="GBRH01182424">
    <property type="protein sequence ID" value="JAE15472.1"/>
    <property type="molecule type" value="Transcribed_RNA"/>
</dbReference>
<reference evidence="1" key="1">
    <citation type="submission" date="2014-09" db="EMBL/GenBank/DDBJ databases">
        <authorList>
            <person name="Magalhaes I.L.F."/>
            <person name="Oliveira U."/>
            <person name="Santos F.R."/>
            <person name="Vidigal T.H.D.A."/>
            <person name="Brescovit A.D."/>
            <person name="Santos A.J."/>
        </authorList>
    </citation>
    <scope>NUCLEOTIDE SEQUENCE</scope>
    <source>
        <tissue evidence="1">Shoot tissue taken approximately 20 cm above the soil surface</tissue>
    </source>
</reference>
<dbReference type="AlphaFoldDB" id="A0A0A9FT73"/>
<sequence length="39" mass="4715">MYCVNPCWFRLQIHCCKTDVVKLLWILQSEAPQYEQDVI</sequence>
<organism evidence="1">
    <name type="scientific">Arundo donax</name>
    <name type="common">Giant reed</name>
    <name type="synonym">Donax arundinaceus</name>
    <dbReference type="NCBI Taxonomy" id="35708"/>
    <lineage>
        <taxon>Eukaryota</taxon>
        <taxon>Viridiplantae</taxon>
        <taxon>Streptophyta</taxon>
        <taxon>Embryophyta</taxon>
        <taxon>Tracheophyta</taxon>
        <taxon>Spermatophyta</taxon>
        <taxon>Magnoliopsida</taxon>
        <taxon>Liliopsida</taxon>
        <taxon>Poales</taxon>
        <taxon>Poaceae</taxon>
        <taxon>PACMAD clade</taxon>
        <taxon>Arundinoideae</taxon>
        <taxon>Arundineae</taxon>
        <taxon>Arundo</taxon>
    </lineage>
</organism>
<accession>A0A0A9FT73</accession>